<evidence type="ECO:0000313" key="6">
    <source>
        <dbReference type="Proteomes" id="UP000009282"/>
    </source>
</evidence>
<evidence type="ECO:0000313" key="5">
    <source>
        <dbReference type="EMBL" id="AEP28539.1"/>
    </source>
</evidence>
<dbReference type="Gene3D" id="3.40.1280.10">
    <property type="match status" value="1"/>
</dbReference>
<dbReference type="InterPro" id="IPR029028">
    <property type="entry name" value="Alpha/beta_knot_MTases"/>
</dbReference>
<evidence type="ECO:0000256" key="2">
    <source>
        <dbReference type="ARBA" id="ARBA00022603"/>
    </source>
</evidence>
<dbReference type="EMBL" id="CP003060">
    <property type="protein sequence ID" value="AEP28539.1"/>
    <property type="molecule type" value="Genomic_DNA"/>
</dbReference>
<dbReference type="RefSeq" id="WP_014107417.1">
    <property type="nucleotide sequence ID" value="NC_016041.1"/>
</dbReference>
<dbReference type="Proteomes" id="UP000009282">
    <property type="component" value="Chromosome"/>
</dbReference>
<dbReference type="AlphaFoldDB" id="G4QJD3"/>
<evidence type="ECO:0000256" key="1">
    <source>
        <dbReference type="ARBA" id="ARBA00007228"/>
    </source>
</evidence>
<keyword evidence="6" id="KW-1185">Reference proteome</keyword>
<protein>
    <submittedName>
        <fullName evidence="5">rRNA methyltransferase</fullName>
    </submittedName>
</protein>
<organism evidence="5 6">
    <name type="scientific">Glaciecola nitratireducens (strain JCM 12485 / KCTC 12276 / FR1064)</name>
    <dbReference type="NCBI Taxonomy" id="1085623"/>
    <lineage>
        <taxon>Bacteria</taxon>
        <taxon>Pseudomonadati</taxon>
        <taxon>Pseudomonadota</taxon>
        <taxon>Gammaproteobacteria</taxon>
        <taxon>Alteromonadales</taxon>
        <taxon>Alteromonadaceae</taxon>
        <taxon>Brumicola</taxon>
    </lineage>
</organism>
<dbReference type="InterPro" id="IPR001537">
    <property type="entry name" value="SpoU_MeTrfase"/>
</dbReference>
<dbReference type="STRING" id="1085623.GNIT_0385"/>
<comment type="similarity">
    <text evidence="1">Belongs to the class IV-like SAM-binding methyltransferase superfamily. RNA methyltransferase TrmH family.</text>
</comment>
<accession>G4QJD3</accession>
<sequence>MKLDDVKKLHQKKYRALLGYYLVEGEHLVLELQKAERQKASAYKEVIGEAAPKSVKLFVTEEYEAWANQLNANFSIFTVNKKQMAQMSDTKTPQGIIACVPLPNLRSEYDMNSQVIQPQETGVANGRNEIERCIYLHEVQDPGNLGTILRTLAWFGHFRLLLSPNSVDPFNPKVVRSSMGAIFHVPIELDVALSDLQTRFKRFAYLDMQGSKVNAKEFARYDCYLFGNEARGVPSDALSAFDADAFTIPGSGTIDSLNLASAVNICVYQLSMEV</sequence>
<gene>
    <name evidence="5" type="primary">spoU</name>
    <name evidence="5" type="ordered locus">GNIT_0385</name>
</gene>
<dbReference type="SMART" id="SM00967">
    <property type="entry name" value="SpoU_sub_bind"/>
    <property type="match status" value="1"/>
</dbReference>
<dbReference type="InterPro" id="IPR053888">
    <property type="entry name" value="MRM3-like_sub_bind"/>
</dbReference>
<dbReference type="OrthoDB" id="9794400at2"/>
<dbReference type="Pfam" id="PF22435">
    <property type="entry name" value="MRM3-like_sub_bind"/>
    <property type="match status" value="1"/>
</dbReference>
<name>G4QJD3_GLANF</name>
<dbReference type="Gene3D" id="3.30.1330.30">
    <property type="match status" value="1"/>
</dbReference>
<dbReference type="GO" id="GO:0005737">
    <property type="term" value="C:cytoplasm"/>
    <property type="evidence" value="ECO:0007669"/>
    <property type="project" value="UniProtKB-ARBA"/>
</dbReference>
<dbReference type="GO" id="GO:0008173">
    <property type="term" value="F:RNA methyltransferase activity"/>
    <property type="evidence" value="ECO:0007669"/>
    <property type="project" value="InterPro"/>
</dbReference>
<reference evidence="5 6" key="1">
    <citation type="journal article" date="2011" name="J. Bacteriol.">
        <title>Complete genome sequence of seawater bacterium Glaciecola nitratireducens FR1064T.</title>
        <authorList>
            <person name="Bian F."/>
            <person name="Qin Q.L."/>
            <person name="Xie B.B."/>
            <person name="Shu Y.L."/>
            <person name="Zhang X.Y."/>
            <person name="Yu Y."/>
            <person name="Chen B."/>
            <person name="Chen X.L."/>
            <person name="Zhou B.C."/>
            <person name="Zhang Y.Z."/>
        </authorList>
    </citation>
    <scope>NUCLEOTIDE SEQUENCE [LARGE SCALE GENOMIC DNA]</scope>
    <source>
        <strain evidence="6">JCM 12485 / KCTC 12276 / FR1064</strain>
    </source>
</reference>
<dbReference type="SUPFAM" id="SSF75217">
    <property type="entry name" value="alpha/beta knot"/>
    <property type="match status" value="1"/>
</dbReference>
<feature type="domain" description="RNA 2-O ribose methyltransferase substrate binding" evidence="4">
    <location>
        <begin position="22"/>
        <end position="106"/>
    </location>
</feature>
<dbReference type="InterPro" id="IPR029064">
    <property type="entry name" value="Ribosomal_eL30-like_sf"/>
</dbReference>
<dbReference type="PANTHER" id="PTHR43191">
    <property type="entry name" value="RRNA METHYLTRANSFERASE 3"/>
    <property type="match status" value="1"/>
</dbReference>
<dbReference type="SUPFAM" id="SSF55315">
    <property type="entry name" value="L30e-like"/>
    <property type="match status" value="1"/>
</dbReference>
<dbReference type="GO" id="GO:0032259">
    <property type="term" value="P:methylation"/>
    <property type="evidence" value="ECO:0007669"/>
    <property type="project" value="UniProtKB-KW"/>
</dbReference>
<keyword evidence="3 5" id="KW-0808">Transferase</keyword>
<dbReference type="Pfam" id="PF00588">
    <property type="entry name" value="SpoU_methylase"/>
    <property type="match status" value="1"/>
</dbReference>
<dbReference type="InterPro" id="IPR029026">
    <property type="entry name" value="tRNA_m1G_MTases_N"/>
</dbReference>
<evidence type="ECO:0000256" key="3">
    <source>
        <dbReference type="ARBA" id="ARBA00022679"/>
    </source>
</evidence>
<dbReference type="PANTHER" id="PTHR43191:SF2">
    <property type="entry name" value="RRNA METHYLTRANSFERASE 3, MITOCHONDRIAL"/>
    <property type="match status" value="1"/>
</dbReference>
<dbReference type="KEGG" id="gni:GNIT_0385"/>
<proteinExistence type="inferred from homology"/>
<evidence type="ECO:0000259" key="4">
    <source>
        <dbReference type="SMART" id="SM00967"/>
    </source>
</evidence>
<dbReference type="GO" id="GO:0006396">
    <property type="term" value="P:RNA processing"/>
    <property type="evidence" value="ECO:0007669"/>
    <property type="project" value="InterPro"/>
</dbReference>
<dbReference type="eggNOG" id="COG0566">
    <property type="taxonomic scope" value="Bacteria"/>
</dbReference>
<dbReference type="GO" id="GO:0003723">
    <property type="term" value="F:RNA binding"/>
    <property type="evidence" value="ECO:0007669"/>
    <property type="project" value="InterPro"/>
</dbReference>
<dbReference type="HOGENOM" id="CLU_021322_3_2_6"/>
<dbReference type="InterPro" id="IPR051259">
    <property type="entry name" value="rRNA_Methyltransferase"/>
</dbReference>
<dbReference type="InterPro" id="IPR013123">
    <property type="entry name" value="SpoU_subst-bd"/>
</dbReference>
<keyword evidence="2 5" id="KW-0489">Methyltransferase</keyword>